<dbReference type="EMBL" id="MSCP01000002">
    <property type="protein sequence ID" value="PQJ86933.1"/>
    <property type="molecule type" value="Genomic_DNA"/>
</dbReference>
<evidence type="ECO:0000256" key="1">
    <source>
        <dbReference type="SAM" id="Phobius"/>
    </source>
</evidence>
<evidence type="ECO:0000313" key="3">
    <source>
        <dbReference type="EMBL" id="PQJ86933.1"/>
    </source>
</evidence>
<comment type="caution">
    <text evidence="3">The sequence shown here is derived from an EMBL/GenBank/DDBJ whole genome shotgun (WGS) entry which is preliminary data.</text>
</comment>
<evidence type="ECO:0000313" key="4">
    <source>
        <dbReference type="Proteomes" id="UP000239273"/>
    </source>
</evidence>
<dbReference type="RefSeq" id="WP_105063674.1">
    <property type="nucleotide sequence ID" value="NZ_BSOU01000002.1"/>
</dbReference>
<accession>A0A2S7X6F4</accession>
<dbReference type="Proteomes" id="UP001156660">
    <property type="component" value="Unassembled WGS sequence"/>
</dbReference>
<keyword evidence="1" id="KW-0472">Membrane</keyword>
<reference evidence="5" key="3">
    <citation type="journal article" date="2019" name="Int. J. Syst. Evol. Microbiol.">
        <title>The Global Catalogue of Microorganisms (GCM) 10K type strain sequencing project: providing services to taxonomists for standard genome sequencing and annotation.</title>
        <authorList>
            <consortium name="The Broad Institute Genomics Platform"/>
            <consortium name="The Broad Institute Genome Sequencing Center for Infectious Disease"/>
            <person name="Wu L."/>
            <person name="Ma J."/>
        </authorList>
    </citation>
    <scope>NUCLEOTIDE SEQUENCE [LARGE SCALE GENOMIC DNA]</scope>
    <source>
        <strain evidence="5">NBRC 105001</strain>
    </source>
</reference>
<dbReference type="AlphaFoldDB" id="A0A2S7X6F4"/>
<evidence type="ECO:0000313" key="2">
    <source>
        <dbReference type="EMBL" id="GLR73944.1"/>
    </source>
</evidence>
<evidence type="ECO:0000313" key="5">
    <source>
        <dbReference type="Proteomes" id="UP001156660"/>
    </source>
</evidence>
<reference evidence="2" key="1">
    <citation type="journal article" date="2014" name="Int. J. Syst. Evol. Microbiol.">
        <title>Complete genome of a new Firmicutes species belonging to the dominant human colonic microbiota ('Ruminococcus bicirculans') reveals two chromosomes and a selective capacity to utilize plant glucans.</title>
        <authorList>
            <consortium name="NISC Comparative Sequencing Program"/>
            <person name="Wegmann U."/>
            <person name="Louis P."/>
            <person name="Goesmann A."/>
            <person name="Henrissat B."/>
            <person name="Duncan S.H."/>
            <person name="Flint H.J."/>
        </authorList>
    </citation>
    <scope>NUCLEOTIDE SEQUENCE</scope>
    <source>
        <strain evidence="2">NBRC 105001</strain>
    </source>
</reference>
<organism evidence="3 4">
    <name type="scientific">Aliivibrio sifiae</name>
    <dbReference type="NCBI Taxonomy" id="566293"/>
    <lineage>
        <taxon>Bacteria</taxon>
        <taxon>Pseudomonadati</taxon>
        <taxon>Pseudomonadota</taxon>
        <taxon>Gammaproteobacteria</taxon>
        <taxon>Vibrionales</taxon>
        <taxon>Vibrionaceae</taxon>
        <taxon>Aliivibrio</taxon>
    </lineage>
</organism>
<dbReference type="OrthoDB" id="9809746at2"/>
<dbReference type="InterPro" id="IPR010706">
    <property type="entry name" value="Fatty_acid_cis-trans_isomerase"/>
</dbReference>
<keyword evidence="1" id="KW-1133">Transmembrane helix</keyword>
<keyword evidence="5" id="KW-1185">Reference proteome</keyword>
<feature type="transmembrane region" description="Helical" evidence="1">
    <location>
        <begin position="12"/>
        <end position="30"/>
    </location>
</feature>
<protein>
    <submittedName>
        <fullName evidence="3">9-hexadecenoic acid cis-trans isomerase</fullName>
    </submittedName>
</protein>
<gene>
    <name evidence="3" type="ORF">BTO23_12420</name>
    <name evidence="2" type="ORF">GCM10007855_08180</name>
</gene>
<reference evidence="2" key="4">
    <citation type="submission" date="2023-01" db="EMBL/GenBank/DDBJ databases">
        <title>Draft genome sequence of Aliivibrio sifiae strain NBRC 105001.</title>
        <authorList>
            <person name="Sun Q."/>
            <person name="Mori K."/>
        </authorList>
    </citation>
    <scope>NUCLEOTIDE SEQUENCE</scope>
    <source>
        <strain evidence="2">NBRC 105001</strain>
    </source>
</reference>
<proteinExistence type="predicted"/>
<dbReference type="Pfam" id="PF06934">
    <property type="entry name" value="CTI"/>
    <property type="match status" value="1"/>
</dbReference>
<name>A0A2S7X6F4_9GAMM</name>
<keyword evidence="1" id="KW-0812">Transmembrane</keyword>
<dbReference type="Proteomes" id="UP000239273">
    <property type="component" value="Unassembled WGS sequence"/>
</dbReference>
<reference evidence="3 4" key="2">
    <citation type="submission" date="2016-12" db="EMBL/GenBank/DDBJ databases">
        <title>Diversity of luminous bacteria.</title>
        <authorList>
            <person name="Yoshizawa S."/>
            <person name="Kogure K."/>
        </authorList>
    </citation>
    <scope>NUCLEOTIDE SEQUENCE [LARGE SCALE GENOMIC DNA]</scope>
    <source>
        <strain evidence="3 4">NBRC 105001</strain>
    </source>
</reference>
<dbReference type="PROSITE" id="PS51257">
    <property type="entry name" value="PROKAR_LIPOPROTEIN"/>
    <property type="match status" value="1"/>
</dbReference>
<dbReference type="EMBL" id="BSOU01000002">
    <property type="protein sequence ID" value="GLR73944.1"/>
    <property type="molecule type" value="Genomic_DNA"/>
</dbReference>
<sequence length="798" mass="92325">MHQYSFKIFRRATIITFVVIFSGCATYLGLNYDYLYGKQEPQPRIVAATDVQAEHYTNDIKPIIDNRCVVCHACYDAPCQLKMSSAEGIDRGANKDKVYEGTRLLAAKTTRMFIDAQTTDEWRKKGFTPVLNERLQSPEANTQAGVIARMLTLKKNHPLPNEQILDDSWDFSIDRDQQCPTIEEMSTYEDKYPEWGMPYGLPQISDRENDTLMQWVSSGAPMTSVASPASNELAEVNKWEAFLNLPSLKQQLTSRYIFEHLFVSHLYFDTEDIRQQGTPTFFKLVRSKTAPGEPIDIIATRRPYDDPKVDSFYYRLEQVRETIVDKTHMPYALSDEKLDRIKSLFIEPDYTVTALPSYEPTVAANPLMAFNELPVEARYKFMLDDAQNTIMAFIKGPVCRGQLALDVINDHFWVFFVDPDLPHLSQSNEFYRSQAKNLTLPAERESNTLRPISNWIHYAKQQGRFLRNKNAFMDEQLENNEHLTTKLIWDGNGSNTNASLTIFRHFDNASVVQGLIGEQPKTAWVVSYSLLERIHYLLVAGYDVYGNFGHQLITRMYMDLLRMEGESNFLALLPTKNREEEFADWYQDANLHLAEYLEGDVNEFDKPTEVIYKTDNPKKELLQMLKQRVEKVMPSRYLLESSKLSKESEKYLLKINQVHGESASIFPELTFIMVEPKDRSLDPQLFTLVRNSAHKNISSLFDEESNRVYERDTMTLVNGLLGSYPNAFWRTKESELPALAEQVLKVKSDDDYKRLLDNYGVRRTDPAFWSFSDALIKQYKKNHPINAGVLDYNRFQNR</sequence>
<keyword evidence="3" id="KW-0413">Isomerase</keyword>
<dbReference type="GO" id="GO:0016853">
    <property type="term" value="F:isomerase activity"/>
    <property type="evidence" value="ECO:0007669"/>
    <property type="project" value="UniProtKB-KW"/>
</dbReference>